<dbReference type="KEGG" id="hhl:Halha_2462"/>
<feature type="transmembrane region" description="Helical" evidence="12">
    <location>
        <begin position="6"/>
        <end position="27"/>
    </location>
</feature>
<keyword evidence="8 12" id="KW-0472">Membrane</keyword>
<evidence type="ECO:0000313" key="15">
    <source>
        <dbReference type="EMBL" id="AGB42336.1"/>
    </source>
</evidence>
<dbReference type="GO" id="GO:0045259">
    <property type="term" value="C:proton-transporting ATP synthase complex"/>
    <property type="evidence" value="ECO:0007669"/>
    <property type="project" value="UniProtKB-KW"/>
</dbReference>
<protein>
    <recommendedName>
        <fullName evidence="12">ATP synthase subunit b</fullName>
    </recommendedName>
    <alternativeName>
        <fullName evidence="12">ATP synthase F(0) sector subunit b</fullName>
    </alternativeName>
    <alternativeName>
        <fullName evidence="12">ATPase subunit I</fullName>
    </alternativeName>
    <alternativeName>
        <fullName evidence="12">F-type ATPase subunit b</fullName>
        <shortName evidence="12">F-ATPase subunit b</shortName>
    </alternativeName>
</protein>
<dbReference type="GO" id="GO:0012505">
    <property type="term" value="C:endomembrane system"/>
    <property type="evidence" value="ECO:0007669"/>
    <property type="project" value="UniProtKB-SubCell"/>
</dbReference>
<comment type="function">
    <text evidence="12">Component of the F(0) channel, it forms part of the peripheral stalk, linking F(1) to F(0).</text>
</comment>
<evidence type="ECO:0000256" key="13">
    <source>
        <dbReference type="RuleBase" id="RU003848"/>
    </source>
</evidence>
<keyword evidence="3 12" id="KW-0138">CF(0)</keyword>
<evidence type="ECO:0000256" key="11">
    <source>
        <dbReference type="ARBA" id="ARBA00037847"/>
    </source>
</evidence>
<dbReference type="AlphaFoldDB" id="L0KBG7"/>
<evidence type="ECO:0000256" key="6">
    <source>
        <dbReference type="ARBA" id="ARBA00022989"/>
    </source>
</evidence>
<evidence type="ECO:0000256" key="4">
    <source>
        <dbReference type="ARBA" id="ARBA00022692"/>
    </source>
</evidence>
<dbReference type="SUPFAM" id="SSF81573">
    <property type="entry name" value="F1F0 ATP synthase subunit B, membrane domain"/>
    <property type="match status" value="1"/>
</dbReference>
<keyword evidence="2 12" id="KW-0813">Transport</keyword>
<evidence type="ECO:0000256" key="2">
    <source>
        <dbReference type="ARBA" id="ARBA00022448"/>
    </source>
</evidence>
<dbReference type="RefSeq" id="WP_015328050.1">
    <property type="nucleotide sequence ID" value="NC_019978.1"/>
</dbReference>
<keyword evidence="9 12" id="KW-0066">ATP synthesis</keyword>
<evidence type="ECO:0000256" key="7">
    <source>
        <dbReference type="ARBA" id="ARBA00023065"/>
    </source>
</evidence>
<keyword evidence="14" id="KW-0175">Coiled coil</keyword>
<dbReference type="HAMAP" id="MF_01398">
    <property type="entry name" value="ATP_synth_b_bprime"/>
    <property type="match status" value="1"/>
</dbReference>
<dbReference type="CDD" id="cd06503">
    <property type="entry name" value="ATP-synt_Fo_b"/>
    <property type="match status" value="1"/>
</dbReference>
<dbReference type="Proteomes" id="UP000010880">
    <property type="component" value="Chromosome"/>
</dbReference>
<keyword evidence="7 12" id="KW-0406">Ion transport</keyword>
<evidence type="ECO:0000256" key="5">
    <source>
        <dbReference type="ARBA" id="ARBA00022781"/>
    </source>
</evidence>
<evidence type="ECO:0000256" key="9">
    <source>
        <dbReference type="ARBA" id="ARBA00023310"/>
    </source>
</evidence>
<comment type="subunit">
    <text evidence="12">F-type ATPases have 2 components, F(1) - the catalytic core - and F(0) - the membrane proton channel. F(1) has five subunits: alpha(3), beta(3), gamma(1), delta(1), epsilon(1). F(0) has three main subunits: a(1), b(2) and c(10-14). The alpha and beta chains form an alternating ring which encloses part of the gamma chain. F(1) is attached to F(0) by a central stalk formed by the gamma and epsilon chains, while a peripheral stalk is formed by the delta and b chains.</text>
</comment>
<dbReference type="EMBL" id="CP003359">
    <property type="protein sequence ID" value="AGB42336.1"/>
    <property type="molecule type" value="Genomic_DNA"/>
</dbReference>
<gene>
    <name evidence="12" type="primary">atpF</name>
    <name evidence="15" type="ordered locus">Halha_2462</name>
</gene>
<evidence type="ECO:0000256" key="1">
    <source>
        <dbReference type="ARBA" id="ARBA00005513"/>
    </source>
</evidence>
<comment type="function">
    <text evidence="10 12">F(1)F(0) ATP synthase produces ATP from ADP in the presence of a proton or sodium gradient. F-type ATPases consist of two structural domains, F(1) containing the extramembraneous catalytic core and F(0) containing the membrane proton channel, linked together by a central stalk and a peripheral stalk. During catalysis, ATP synthesis in the catalytic domain of F(1) is coupled via a rotary mechanism of the central stalk subunits to proton translocation.</text>
</comment>
<dbReference type="eggNOG" id="COG0711">
    <property type="taxonomic scope" value="Bacteria"/>
</dbReference>
<keyword evidence="6 12" id="KW-1133">Transmembrane helix</keyword>
<dbReference type="InterPro" id="IPR050059">
    <property type="entry name" value="ATP_synthase_B_chain"/>
</dbReference>
<comment type="similarity">
    <text evidence="1 12 13">Belongs to the ATPase B chain family.</text>
</comment>
<dbReference type="GO" id="GO:0005886">
    <property type="term" value="C:plasma membrane"/>
    <property type="evidence" value="ECO:0007669"/>
    <property type="project" value="UniProtKB-SubCell"/>
</dbReference>
<comment type="subcellular location">
    <subcellularLocation>
        <location evidence="12">Cell membrane</location>
        <topology evidence="12">Single-pass membrane protein</topology>
    </subcellularLocation>
    <subcellularLocation>
        <location evidence="11">Endomembrane system</location>
        <topology evidence="11">Single-pass membrane protein</topology>
    </subcellularLocation>
</comment>
<dbReference type="HOGENOM" id="CLU_079215_4_0_9"/>
<keyword evidence="4 12" id="KW-0812">Transmembrane</keyword>
<sequence>MIDIGITFFFQLINFIVLYLILRHFLFEPITNFMSQRTEDISNQIESAKEKEAEAEKLKEKYQQQLKEAREEAQEIIENGRQRGKKRKEEIIDQAQEEANRKIEKAEDEIARAKQEAQEELRDDVANISAQMSKKVLAQYVTQQNLQTETIDQFIEQLDQDKLGEVR</sequence>
<organism evidence="15 16">
    <name type="scientific">Halobacteroides halobius (strain ATCC 35273 / DSM 5150 / MD-1)</name>
    <dbReference type="NCBI Taxonomy" id="748449"/>
    <lineage>
        <taxon>Bacteria</taxon>
        <taxon>Bacillati</taxon>
        <taxon>Bacillota</taxon>
        <taxon>Clostridia</taxon>
        <taxon>Halanaerobiales</taxon>
        <taxon>Halobacteroidaceae</taxon>
        <taxon>Halobacteroides</taxon>
    </lineage>
</organism>
<feature type="coiled-coil region" evidence="14">
    <location>
        <begin position="38"/>
        <end position="131"/>
    </location>
</feature>
<dbReference type="InterPro" id="IPR002146">
    <property type="entry name" value="ATP_synth_b/b'su_bac/chlpt"/>
</dbReference>
<proteinExistence type="inferred from homology"/>
<accession>L0KBG7</accession>
<keyword evidence="12" id="KW-1003">Cell membrane</keyword>
<name>L0KBG7_HALHC</name>
<dbReference type="PANTHER" id="PTHR33445">
    <property type="entry name" value="ATP SYNTHASE SUBUNIT B', CHLOROPLASTIC"/>
    <property type="match status" value="1"/>
</dbReference>
<dbReference type="Gene3D" id="6.10.250.1580">
    <property type="match status" value="1"/>
</dbReference>
<evidence type="ECO:0000256" key="10">
    <source>
        <dbReference type="ARBA" id="ARBA00025198"/>
    </source>
</evidence>
<evidence type="ECO:0000256" key="8">
    <source>
        <dbReference type="ARBA" id="ARBA00023136"/>
    </source>
</evidence>
<evidence type="ECO:0000256" key="3">
    <source>
        <dbReference type="ARBA" id="ARBA00022547"/>
    </source>
</evidence>
<dbReference type="PANTHER" id="PTHR33445:SF2">
    <property type="entry name" value="ATP SYNTHASE SUBUNIT B', CHLOROPLASTIC"/>
    <property type="match status" value="1"/>
</dbReference>
<keyword evidence="16" id="KW-1185">Reference proteome</keyword>
<evidence type="ECO:0000313" key="16">
    <source>
        <dbReference type="Proteomes" id="UP000010880"/>
    </source>
</evidence>
<reference evidence="16" key="1">
    <citation type="submission" date="2012-02" db="EMBL/GenBank/DDBJ databases">
        <title>The complete genome of Halobacteroides halobius DSM 5150.</title>
        <authorList>
            <person name="Lucas S."/>
            <person name="Copeland A."/>
            <person name="Lapidus A."/>
            <person name="Glavina del Rio T."/>
            <person name="Dalin E."/>
            <person name="Tice H."/>
            <person name="Bruce D."/>
            <person name="Goodwin L."/>
            <person name="Pitluck S."/>
            <person name="Peters L."/>
            <person name="Mikhailova N."/>
            <person name="Gu W."/>
            <person name="Kyrpides N."/>
            <person name="Mavromatis K."/>
            <person name="Ivanova N."/>
            <person name="Brettin T."/>
            <person name="Detter J.C."/>
            <person name="Han C."/>
            <person name="Larimer F."/>
            <person name="Land M."/>
            <person name="Hauser L."/>
            <person name="Markowitz V."/>
            <person name="Cheng J.-F."/>
            <person name="Hugenholtz P."/>
            <person name="Woyke T."/>
            <person name="Wu D."/>
            <person name="Tindall B."/>
            <person name="Pomrenke H."/>
            <person name="Brambilla E."/>
            <person name="Klenk H.-P."/>
            <person name="Eisen J.A."/>
        </authorList>
    </citation>
    <scope>NUCLEOTIDE SEQUENCE [LARGE SCALE GENOMIC DNA]</scope>
    <source>
        <strain evidence="16">ATCC 35273 / DSM 5150 / MD-1</strain>
    </source>
</reference>
<dbReference type="STRING" id="748449.Halha_2462"/>
<evidence type="ECO:0000256" key="12">
    <source>
        <dbReference type="HAMAP-Rule" id="MF_01398"/>
    </source>
</evidence>
<dbReference type="GO" id="GO:0046933">
    <property type="term" value="F:proton-transporting ATP synthase activity, rotational mechanism"/>
    <property type="evidence" value="ECO:0007669"/>
    <property type="project" value="UniProtKB-UniRule"/>
</dbReference>
<dbReference type="OrthoDB" id="9795863at2"/>
<keyword evidence="5 12" id="KW-0375">Hydrogen ion transport</keyword>
<evidence type="ECO:0000256" key="14">
    <source>
        <dbReference type="SAM" id="Coils"/>
    </source>
</evidence>
<dbReference type="InterPro" id="IPR028987">
    <property type="entry name" value="ATP_synth_B-like_membr_sf"/>
</dbReference>
<dbReference type="Pfam" id="PF00430">
    <property type="entry name" value="ATP-synt_B"/>
    <property type="match status" value="1"/>
</dbReference>
<dbReference type="NCBIfam" id="TIGR01144">
    <property type="entry name" value="ATP_synt_b"/>
    <property type="match status" value="1"/>
</dbReference>
<dbReference type="InterPro" id="IPR005864">
    <property type="entry name" value="ATP_synth_F0_bsu_bac"/>
</dbReference>
<dbReference type="GO" id="GO:0046961">
    <property type="term" value="F:proton-transporting ATPase activity, rotational mechanism"/>
    <property type="evidence" value="ECO:0007669"/>
    <property type="project" value="TreeGrafter"/>
</dbReference>